<proteinExistence type="predicted"/>
<name>A0A6G1SD35_9ACAR</name>
<reference evidence="2" key="1">
    <citation type="submission" date="2018-10" db="EMBL/GenBank/DDBJ databases">
        <title>Transcriptome assembly of Aceria tosichella (Wheat curl mite) Type 2.</title>
        <authorList>
            <person name="Scully E.D."/>
            <person name="Geib S.M."/>
            <person name="Palmer N.A."/>
            <person name="Gupta A.K."/>
            <person name="Sarath G."/>
            <person name="Tatineni S."/>
        </authorList>
    </citation>
    <scope>NUCLEOTIDE SEQUENCE</scope>
    <source>
        <strain evidence="2">LincolnNE</strain>
    </source>
</reference>
<dbReference type="GO" id="GO:0005815">
    <property type="term" value="C:microtubule organizing center"/>
    <property type="evidence" value="ECO:0007669"/>
    <property type="project" value="TreeGrafter"/>
</dbReference>
<organism evidence="2">
    <name type="scientific">Aceria tosichella</name>
    <name type="common">wheat curl mite</name>
    <dbReference type="NCBI Taxonomy" id="561515"/>
    <lineage>
        <taxon>Eukaryota</taxon>
        <taxon>Metazoa</taxon>
        <taxon>Ecdysozoa</taxon>
        <taxon>Arthropoda</taxon>
        <taxon>Chelicerata</taxon>
        <taxon>Arachnida</taxon>
        <taxon>Acari</taxon>
        <taxon>Acariformes</taxon>
        <taxon>Trombidiformes</taxon>
        <taxon>Prostigmata</taxon>
        <taxon>Eupodina</taxon>
        <taxon>Eriophyoidea</taxon>
        <taxon>Eriophyidae</taxon>
        <taxon>Eriophyinae</taxon>
        <taxon>Aceriini</taxon>
        <taxon>Aceria</taxon>
    </lineage>
</organism>
<dbReference type="Gene3D" id="2.60.40.150">
    <property type="entry name" value="C2 domain"/>
    <property type="match status" value="1"/>
</dbReference>
<dbReference type="InterPro" id="IPR035892">
    <property type="entry name" value="C2_domain_sf"/>
</dbReference>
<gene>
    <name evidence="2" type="primary">CEP120</name>
    <name evidence="2" type="ORF">g.18622</name>
</gene>
<dbReference type="GO" id="GO:0010564">
    <property type="term" value="P:regulation of cell cycle process"/>
    <property type="evidence" value="ECO:0007669"/>
    <property type="project" value="TreeGrafter"/>
</dbReference>
<evidence type="ECO:0000313" key="2">
    <source>
        <dbReference type="EMBL" id="MDE48131.1"/>
    </source>
</evidence>
<dbReference type="EMBL" id="GGYP01003360">
    <property type="protein sequence ID" value="MDE48131.1"/>
    <property type="molecule type" value="Transcribed_RNA"/>
</dbReference>
<dbReference type="InterPro" id="IPR039893">
    <property type="entry name" value="CEP120-like"/>
</dbReference>
<feature type="region of interest" description="Disordered" evidence="1">
    <location>
        <begin position="92"/>
        <end position="111"/>
    </location>
</feature>
<evidence type="ECO:0000256" key="1">
    <source>
        <dbReference type="SAM" id="MobiDB-lite"/>
    </source>
</evidence>
<dbReference type="AlphaFoldDB" id="A0A6G1SD35"/>
<sequence>MDNQKYLVIITLIEGQNFTVPSGAPDKIEATVFAEARFGNESVLRSDPIKLTNSNPEFITELAWQLDRKSLHQLRVERKAIKLQVFMQTKERKKPTRLSDTSSNATDDKSDETHKVELIGYTILDLRSAQQIEHPNQFRWCPLLNPKFRKSSYNRPEIQLAITLNRLDEETNRDDSNQFSSICSLPDDGQANESLEFVSTQNESREHNHNSSSNGTSKLYTTCLDVTMNSDSLEKDEIIDNDIIIRSRGGIIYVYDANSQKSSLEDCNEKYRLIIRIPFSTGLDALVGDGQQEGSHYFSINLFGTTFKTLGLDDAKEMVINIMTTHPAALATYFELNSNLDIRLHRATGDMLGLSTIQLNQLCSLDLKCRSIEGIFALQSLNDDGNYPPTAINPSIGVSVVLEKVDSFVSEVPHPIETQEPECPANKQSCDTQGDRMVNSINDTHQITLDESTPHNINHEIFLEDHDPGEDDHHYCFTIDLKKFSYTPSQRLIPMLRELVISYSYYWFGYVDKITTDASIPINATSSIIVSGFCEFNFASTSGPLLTALSEIPLNLEILAVDETRLKDLDNESHERVVATCSINLAEILGLHVDNINQIGIEGISRTSSVPIFALDGQAIGELQIYLCLKDLGKPAKNFSHKASFENLCDNYLGAKGNSITNNDFNQTSEICRLDNLMAETKKNLESWTEDNFNKLADELRRRETERFKRISQRIEAKEAKRDLEFKKKLDDLNNLEKKFLHSLANVDCLEKMLTESIEHLKSKNSNLDDRLNMLELKISKAACNGHATNSTAPATATTSTTTTTNNRLADDHVILSRNEIKTIPYWARNVQISPRRASSSGCNLPVRSSSLVRTQESTVAPKQMVVRRTTGPVPTANVRNVVNSRVRSNSAKISLSRDTLEKLSGSRKERTQPR</sequence>
<dbReference type="PANTHER" id="PTHR21574:SF0">
    <property type="entry name" value="CENTROSOMAL PROTEIN OF 120 KDA"/>
    <property type="match status" value="1"/>
</dbReference>
<accession>A0A6G1SD35</accession>
<protein>
    <submittedName>
        <fullName evidence="2">Centrosomal protein</fullName>
    </submittedName>
</protein>
<dbReference type="PANTHER" id="PTHR21574">
    <property type="entry name" value="CENTROSOMAL PROTEIN OF 120 KDA"/>
    <property type="match status" value="1"/>
</dbReference>